<evidence type="ECO:0000313" key="2">
    <source>
        <dbReference type="Proteomes" id="UP000785613"/>
    </source>
</evidence>
<protein>
    <recommendedName>
        <fullName evidence="3">PIN domain-containing protein</fullName>
    </recommendedName>
</protein>
<reference evidence="1 2" key="1">
    <citation type="submission" date="2019-09" db="EMBL/GenBank/DDBJ databases">
        <title>Taxonomy of Antarctic Massilia spp.: description of Massilia rubra sp. nov., Massilia aquatica sp. nov., Massilia mucilaginosa sp. nov., Massilia frigida sp. nov. isolated from streams, lakes and regoliths.</title>
        <authorList>
            <person name="Holochova P."/>
            <person name="Sedlacek I."/>
            <person name="Kralova S."/>
            <person name="Maslanova I."/>
            <person name="Busse H.-J."/>
            <person name="Stankova E."/>
            <person name="Vrbovska V."/>
            <person name="Kovarovic V."/>
            <person name="Bartak M."/>
            <person name="Svec P."/>
            <person name="Pantucek R."/>
        </authorList>
    </citation>
    <scope>NUCLEOTIDE SEQUENCE [LARGE SCALE GENOMIC DNA]</scope>
    <source>
        <strain evidence="1 2">CCM 8692</strain>
    </source>
</reference>
<comment type="caution">
    <text evidence="1">The sequence shown here is derived from an EMBL/GenBank/DDBJ whole genome shotgun (WGS) entry which is preliminary data.</text>
</comment>
<organism evidence="1 2">
    <name type="scientific">Massilia rubra</name>
    <dbReference type="NCBI Taxonomy" id="2607910"/>
    <lineage>
        <taxon>Bacteria</taxon>
        <taxon>Pseudomonadati</taxon>
        <taxon>Pseudomonadota</taxon>
        <taxon>Betaproteobacteria</taxon>
        <taxon>Burkholderiales</taxon>
        <taxon>Oxalobacteraceae</taxon>
        <taxon>Telluria group</taxon>
        <taxon>Massilia</taxon>
    </lineage>
</organism>
<sequence length="367" mass="41165">MKERSSPLDKYLQGDQVLASERFAFHRANPAVSYDDYRENQRRAIRDRIQSKHVIYLDTNAWKCLSDCEREKKTLTDDMVDFAGAMNSHRVRNNCIFPIGSTTMFELQSMEDPVSLSTLTDLVEKFSMNVGCQPPNDVIGRELALFNRKATRDAGAEPERFCHPMEIMGKLEARIPDLLPGPEKLAFEKTLLDIVHSLPTSAHLEMAAASGSPRWDNTAGIEEMNEGMTAHQHEIKTYPDALLVELSGIMRFHVPDGPQINGFPPAKAQALMAIIHWHENPGSRHLITARIQANLHATVRHVENRKFRKGDIADFVAAQLALPSAHAFFTDKALANLLNEPKIALKQFSTCEVVSGFDNFSAYLKAV</sequence>
<gene>
    <name evidence="1" type="ORF">F0185_04600</name>
</gene>
<evidence type="ECO:0008006" key="3">
    <source>
        <dbReference type="Google" id="ProtNLM"/>
    </source>
</evidence>
<dbReference type="Proteomes" id="UP000785613">
    <property type="component" value="Unassembled WGS sequence"/>
</dbReference>
<accession>A0ABX0LFR6</accession>
<keyword evidence="2" id="KW-1185">Reference proteome</keyword>
<dbReference type="RefSeq" id="WP_167222016.1">
    <property type="nucleotide sequence ID" value="NZ_VUYU01000002.1"/>
</dbReference>
<dbReference type="EMBL" id="VUYU01000002">
    <property type="protein sequence ID" value="NHZ32870.1"/>
    <property type="molecule type" value="Genomic_DNA"/>
</dbReference>
<evidence type="ECO:0000313" key="1">
    <source>
        <dbReference type="EMBL" id="NHZ32870.1"/>
    </source>
</evidence>
<proteinExistence type="predicted"/>
<name>A0ABX0LFR6_9BURK</name>